<proteinExistence type="predicted"/>
<evidence type="ECO:0000313" key="4">
    <source>
        <dbReference type="Proteomes" id="UP000800082"/>
    </source>
</evidence>
<evidence type="ECO:0008006" key="5">
    <source>
        <dbReference type="Google" id="ProtNLM"/>
    </source>
</evidence>
<feature type="chain" id="PRO_5025377504" description="Secreted protein" evidence="2">
    <location>
        <begin position="20"/>
        <end position="106"/>
    </location>
</feature>
<accession>A0A6A5R925</accession>
<gene>
    <name evidence="3" type="ORF">M421DRAFT_302860</name>
</gene>
<organism evidence="3 4">
    <name type="scientific">Didymella exigua CBS 183.55</name>
    <dbReference type="NCBI Taxonomy" id="1150837"/>
    <lineage>
        <taxon>Eukaryota</taxon>
        <taxon>Fungi</taxon>
        <taxon>Dikarya</taxon>
        <taxon>Ascomycota</taxon>
        <taxon>Pezizomycotina</taxon>
        <taxon>Dothideomycetes</taxon>
        <taxon>Pleosporomycetidae</taxon>
        <taxon>Pleosporales</taxon>
        <taxon>Pleosporineae</taxon>
        <taxon>Didymellaceae</taxon>
        <taxon>Didymella</taxon>
    </lineage>
</organism>
<keyword evidence="2" id="KW-0732">Signal</keyword>
<feature type="compositionally biased region" description="Polar residues" evidence="1">
    <location>
        <begin position="89"/>
        <end position="99"/>
    </location>
</feature>
<evidence type="ECO:0000313" key="3">
    <source>
        <dbReference type="EMBL" id="KAF1923829.1"/>
    </source>
</evidence>
<dbReference type="RefSeq" id="XP_033444082.1">
    <property type="nucleotide sequence ID" value="XM_033589123.1"/>
</dbReference>
<dbReference type="GeneID" id="54346770"/>
<dbReference type="Proteomes" id="UP000800082">
    <property type="component" value="Unassembled WGS sequence"/>
</dbReference>
<reference evidence="3" key="1">
    <citation type="journal article" date="2020" name="Stud. Mycol.">
        <title>101 Dothideomycetes genomes: a test case for predicting lifestyles and emergence of pathogens.</title>
        <authorList>
            <person name="Haridas S."/>
            <person name="Albert R."/>
            <person name="Binder M."/>
            <person name="Bloem J."/>
            <person name="Labutti K."/>
            <person name="Salamov A."/>
            <person name="Andreopoulos B."/>
            <person name="Baker S."/>
            <person name="Barry K."/>
            <person name="Bills G."/>
            <person name="Bluhm B."/>
            <person name="Cannon C."/>
            <person name="Castanera R."/>
            <person name="Culley D."/>
            <person name="Daum C."/>
            <person name="Ezra D."/>
            <person name="Gonzalez J."/>
            <person name="Henrissat B."/>
            <person name="Kuo A."/>
            <person name="Liang C."/>
            <person name="Lipzen A."/>
            <person name="Lutzoni F."/>
            <person name="Magnuson J."/>
            <person name="Mondo S."/>
            <person name="Nolan M."/>
            <person name="Ohm R."/>
            <person name="Pangilinan J."/>
            <person name="Park H.-J."/>
            <person name="Ramirez L."/>
            <person name="Alfaro M."/>
            <person name="Sun H."/>
            <person name="Tritt A."/>
            <person name="Yoshinaga Y."/>
            <person name="Zwiers L.-H."/>
            <person name="Turgeon B."/>
            <person name="Goodwin S."/>
            <person name="Spatafora J."/>
            <person name="Crous P."/>
            <person name="Grigoriev I."/>
        </authorList>
    </citation>
    <scope>NUCLEOTIDE SEQUENCE</scope>
    <source>
        <strain evidence="3">CBS 183.55</strain>
    </source>
</reference>
<dbReference type="EMBL" id="ML979000">
    <property type="protein sequence ID" value="KAF1923829.1"/>
    <property type="molecule type" value="Genomic_DNA"/>
</dbReference>
<dbReference type="OrthoDB" id="9976870at2759"/>
<feature type="signal peptide" evidence="2">
    <location>
        <begin position="1"/>
        <end position="19"/>
    </location>
</feature>
<evidence type="ECO:0000256" key="1">
    <source>
        <dbReference type="SAM" id="MobiDB-lite"/>
    </source>
</evidence>
<feature type="region of interest" description="Disordered" evidence="1">
    <location>
        <begin position="86"/>
        <end position="106"/>
    </location>
</feature>
<sequence>MELAVWVLLCSSVKTGVCCFTSSIPAIRHFFQHRRACGSDPNSKRHASTFITRGPSLRQTKGRDSTDVGFSLATVRHGRDKDAWEQINDGASDSNTAPINNERIYA</sequence>
<protein>
    <recommendedName>
        <fullName evidence="5">Secreted protein</fullName>
    </recommendedName>
</protein>
<dbReference type="AlphaFoldDB" id="A0A6A5R925"/>
<keyword evidence="4" id="KW-1185">Reference proteome</keyword>
<name>A0A6A5R925_9PLEO</name>
<evidence type="ECO:0000256" key="2">
    <source>
        <dbReference type="SAM" id="SignalP"/>
    </source>
</evidence>